<dbReference type="Gene3D" id="2.60.120.920">
    <property type="match status" value="1"/>
</dbReference>
<keyword evidence="2" id="KW-1185">Reference proteome</keyword>
<name>A0A397U995_9GLOM</name>
<gene>
    <name evidence="1" type="ORF">C2G38_2219935</name>
</gene>
<proteinExistence type="predicted"/>
<dbReference type="EMBL" id="QKWP01002002">
    <property type="protein sequence ID" value="RIB05319.1"/>
    <property type="molecule type" value="Genomic_DNA"/>
</dbReference>
<evidence type="ECO:0000313" key="2">
    <source>
        <dbReference type="Proteomes" id="UP000266673"/>
    </source>
</evidence>
<organism evidence="1 2">
    <name type="scientific">Gigaspora rosea</name>
    <dbReference type="NCBI Taxonomy" id="44941"/>
    <lineage>
        <taxon>Eukaryota</taxon>
        <taxon>Fungi</taxon>
        <taxon>Fungi incertae sedis</taxon>
        <taxon>Mucoromycota</taxon>
        <taxon>Glomeromycotina</taxon>
        <taxon>Glomeromycetes</taxon>
        <taxon>Diversisporales</taxon>
        <taxon>Gigasporaceae</taxon>
        <taxon>Gigaspora</taxon>
    </lineage>
</organism>
<dbReference type="AlphaFoldDB" id="A0A397U995"/>
<dbReference type="InterPro" id="IPR043136">
    <property type="entry name" value="B30.2/SPRY_sf"/>
</dbReference>
<accession>A0A397U995</accession>
<comment type="caution">
    <text evidence="1">The sequence shown here is derived from an EMBL/GenBank/DDBJ whole genome shotgun (WGS) entry which is preliminary data.</text>
</comment>
<sequence length="85" mass="9992">MGRRYIELVLLTAWDIEDKLPFIDIESSGLKASYTDSDDYKAVIVRANNPIPSEDRIFYFEIKIINKEKNRMIGIRYCTKQSDKK</sequence>
<dbReference type="OrthoDB" id="25503at2759"/>
<evidence type="ECO:0000313" key="1">
    <source>
        <dbReference type="EMBL" id="RIB05319.1"/>
    </source>
</evidence>
<reference evidence="1 2" key="1">
    <citation type="submission" date="2018-06" db="EMBL/GenBank/DDBJ databases">
        <title>Comparative genomics reveals the genomic features of Rhizophagus irregularis, R. cerebriforme, R. diaphanum and Gigaspora rosea, and their symbiotic lifestyle signature.</title>
        <authorList>
            <person name="Morin E."/>
            <person name="San Clemente H."/>
            <person name="Chen E.C.H."/>
            <person name="De La Providencia I."/>
            <person name="Hainaut M."/>
            <person name="Kuo A."/>
            <person name="Kohler A."/>
            <person name="Murat C."/>
            <person name="Tang N."/>
            <person name="Roy S."/>
            <person name="Loubradou J."/>
            <person name="Henrissat B."/>
            <person name="Grigoriev I.V."/>
            <person name="Corradi N."/>
            <person name="Roux C."/>
            <person name="Martin F.M."/>
        </authorList>
    </citation>
    <scope>NUCLEOTIDE SEQUENCE [LARGE SCALE GENOMIC DNA]</scope>
    <source>
        <strain evidence="1 2">DAOM 194757</strain>
    </source>
</reference>
<protein>
    <submittedName>
        <fullName evidence="1">Uncharacterized protein</fullName>
    </submittedName>
</protein>
<dbReference type="Proteomes" id="UP000266673">
    <property type="component" value="Unassembled WGS sequence"/>
</dbReference>